<dbReference type="HOGENOM" id="CLU_041141_1_0_11"/>
<dbReference type="AlphaFoldDB" id="D2Q2S8"/>
<organism evidence="5 6">
    <name type="scientific">Kribbella flavida (strain DSM 17836 / JCM 10339 / NBRC 14399)</name>
    <dbReference type="NCBI Taxonomy" id="479435"/>
    <lineage>
        <taxon>Bacteria</taxon>
        <taxon>Bacillati</taxon>
        <taxon>Actinomycetota</taxon>
        <taxon>Actinomycetes</taxon>
        <taxon>Propionibacteriales</taxon>
        <taxon>Kribbellaceae</taxon>
        <taxon>Kribbella</taxon>
    </lineage>
</organism>
<dbReference type="PROSITE" id="PS52050">
    <property type="entry name" value="WYL"/>
    <property type="match status" value="1"/>
</dbReference>
<protein>
    <submittedName>
        <fullName evidence="5">Helix-turn-helix type 11 domain protein</fullName>
    </submittedName>
</protein>
<dbReference type="eggNOG" id="COG2378">
    <property type="taxonomic scope" value="Bacteria"/>
</dbReference>
<evidence type="ECO:0000256" key="3">
    <source>
        <dbReference type="ARBA" id="ARBA00023163"/>
    </source>
</evidence>
<dbReference type="Pfam" id="PF13280">
    <property type="entry name" value="WYL"/>
    <property type="match status" value="1"/>
</dbReference>
<dbReference type="PROSITE" id="PS00894">
    <property type="entry name" value="HTH_DEOR_1"/>
    <property type="match status" value="1"/>
</dbReference>
<evidence type="ECO:0000259" key="4">
    <source>
        <dbReference type="PROSITE" id="PS51000"/>
    </source>
</evidence>
<reference evidence="6" key="1">
    <citation type="submission" date="2009-09" db="EMBL/GenBank/DDBJ databases">
        <title>The complete genome of Kribbella flavida DSM 17836.</title>
        <authorList>
            <consortium name="US DOE Joint Genome Institute (JGI-PGF)"/>
            <person name="Lucas S."/>
            <person name="Copeland A."/>
            <person name="Lapidus A."/>
            <person name="Glavina del Rio T."/>
            <person name="Dalin E."/>
            <person name="Tice H."/>
            <person name="Bruce D."/>
            <person name="Goodwin L."/>
            <person name="Pitluck S."/>
            <person name="Kyrpides N."/>
            <person name="Mavromatis K."/>
            <person name="Ivanova N."/>
            <person name="Saunders E."/>
            <person name="Brettin T."/>
            <person name="Detter J.C."/>
            <person name="Han C."/>
            <person name="Larimer F."/>
            <person name="Land M."/>
            <person name="Hauser L."/>
            <person name="Markowitz V."/>
            <person name="Cheng J.-F."/>
            <person name="Hugenholtz P."/>
            <person name="Woyke T."/>
            <person name="Wu D."/>
            <person name="Pukall R."/>
            <person name="Klenk H.-P."/>
            <person name="Eisen J.A."/>
        </authorList>
    </citation>
    <scope>NUCLEOTIDE SEQUENCE [LARGE SCALE GENOMIC DNA]</scope>
    <source>
        <strain evidence="6">DSM 17836 / JCM 10339 / NBRC 14399</strain>
    </source>
</reference>
<keyword evidence="3" id="KW-0804">Transcription</keyword>
<gene>
    <name evidence="5" type="ordered locus">Kfla_1155</name>
</gene>
<dbReference type="PANTHER" id="PTHR34580">
    <property type="match status" value="1"/>
</dbReference>
<sequence length="320" mass="35498">MTERMLALLATLQTGRAFSGAELSSRLGVSARTLRRDIDRLRGYGYPVDTQPGRGGFYRLTAGRALPPLVLDDDEAVATLLGLATLAATGEAGEGRLDEAATRAYGKIDQLLPGRLRPRAAAIRSTLEAAHQLAPAPSPQLLADLADAIRARRTAVFEYQSPTGRPSSRRVEPHRLVHLNLRWYFVAWDVEKQDWRVFRCDRIEQLQIMTSQFEPRPIPADSAVDYLRQGLGKERQTIRLTVHASLTRVADALRHQDADLVAVTDQQVDVTLKLDNWQWLLLNLASLDADFVVHEPPGFVHALRAFTDRLARATARGSSA</sequence>
<dbReference type="PIRSF" id="PIRSF016838">
    <property type="entry name" value="PafC"/>
    <property type="match status" value="1"/>
</dbReference>
<dbReference type="GO" id="GO:0003677">
    <property type="term" value="F:DNA binding"/>
    <property type="evidence" value="ECO:0007669"/>
    <property type="project" value="UniProtKB-KW"/>
</dbReference>
<dbReference type="InterPro" id="IPR036390">
    <property type="entry name" value="WH_DNA-bd_sf"/>
</dbReference>
<dbReference type="EMBL" id="CP001736">
    <property type="protein sequence ID" value="ADB30259.1"/>
    <property type="molecule type" value="Genomic_DNA"/>
</dbReference>
<dbReference type="InterPro" id="IPR018356">
    <property type="entry name" value="Tscrpt_reg_HTH_DeoR_CS"/>
</dbReference>
<dbReference type="SUPFAM" id="SSF46785">
    <property type="entry name" value="Winged helix' DNA-binding domain"/>
    <property type="match status" value="1"/>
</dbReference>
<evidence type="ECO:0000256" key="1">
    <source>
        <dbReference type="ARBA" id="ARBA00023015"/>
    </source>
</evidence>
<accession>D2Q2S8</accession>
<reference evidence="5 6" key="2">
    <citation type="journal article" date="2010" name="Stand. Genomic Sci.">
        <title>Complete genome sequence of Kribbella flavida type strain (IFO 14399).</title>
        <authorList>
            <person name="Pukall R."/>
            <person name="Lapidus A."/>
            <person name="Glavina Del Rio T."/>
            <person name="Copeland A."/>
            <person name="Tice H."/>
            <person name="Cheng J.-F."/>
            <person name="Lucas S."/>
            <person name="Chen F."/>
            <person name="Nolan M."/>
            <person name="LaButti K."/>
            <person name="Pati A."/>
            <person name="Ivanova N."/>
            <person name="Mavrommatis K."/>
            <person name="Mikhailova N."/>
            <person name="Pitluck S."/>
            <person name="Bruce D."/>
            <person name="Goodwin L."/>
            <person name="Land M."/>
            <person name="Hauser L."/>
            <person name="Chang Y.-J."/>
            <person name="Jeffries C.D."/>
            <person name="Chen A."/>
            <person name="Palaniappan K."/>
            <person name="Chain P."/>
            <person name="Rohde M."/>
            <person name="Goeker M."/>
            <person name="Bristow J."/>
            <person name="Eisen J.A."/>
            <person name="Markowitz V."/>
            <person name="Hugenholtz P."/>
            <person name="Kyrpides N.C."/>
            <person name="Klenk H.-P."/>
            <person name="Brettin T."/>
        </authorList>
    </citation>
    <scope>NUCLEOTIDE SEQUENCE [LARGE SCALE GENOMIC DNA]</scope>
    <source>
        <strain evidence="6">DSM 17836 / JCM 10339 / NBRC 14399</strain>
    </source>
</reference>
<dbReference type="InterPro" id="IPR028349">
    <property type="entry name" value="PafC-like"/>
</dbReference>
<evidence type="ECO:0000256" key="2">
    <source>
        <dbReference type="ARBA" id="ARBA00023125"/>
    </source>
</evidence>
<evidence type="ECO:0000313" key="5">
    <source>
        <dbReference type="EMBL" id="ADB30259.1"/>
    </source>
</evidence>
<keyword evidence="6" id="KW-1185">Reference proteome</keyword>
<dbReference type="Gene3D" id="1.10.10.10">
    <property type="entry name" value="Winged helix-like DNA-binding domain superfamily/Winged helix DNA-binding domain"/>
    <property type="match status" value="1"/>
</dbReference>
<dbReference type="Proteomes" id="UP000007967">
    <property type="component" value="Chromosome"/>
</dbReference>
<dbReference type="PROSITE" id="PS51000">
    <property type="entry name" value="HTH_DEOR_2"/>
    <property type="match status" value="1"/>
</dbReference>
<dbReference type="KEGG" id="kfl:Kfla_1155"/>
<dbReference type="InterPro" id="IPR036388">
    <property type="entry name" value="WH-like_DNA-bd_sf"/>
</dbReference>
<proteinExistence type="predicted"/>
<evidence type="ECO:0000313" key="6">
    <source>
        <dbReference type="Proteomes" id="UP000007967"/>
    </source>
</evidence>
<dbReference type="InterPro" id="IPR051534">
    <property type="entry name" value="CBASS_pafABC_assoc_protein"/>
</dbReference>
<dbReference type="PANTHER" id="PTHR34580:SF3">
    <property type="entry name" value="PROTEIN PAFB"/>
    <property type="match status" value="1"/>
</dbReference>
<dbReference type="InterPro" id="IPR013196">
    <property type="entry name" value="HTH_11"/>
</dbReference>
<dbReference type="InterPro" id="IPR026881">
    <property type="entry name" value="WYL_dom"/>
</dbReference>
<dbReference type="GO" id="GO:0003700">
    <property type="term" value="F:DNA-binding transcription factor activity"/>
    <property type="evidence" value="ECO:0007669"/>
    <property type="project" value="InterPro"/>
</dbReference>
<feature type="domain" description="HTH deoR-type" evidence="4">
    <location>
        <begin position="1"/>
        <end position="66"/>
    </location>
</feature>
<name>D2Q2S8_KRIFD</name>
<dbReference type="STRING" id="479435.Kfla_1155"/>
<keyword evidence="1" id="KW-0805">Transcription regulation</keyword>
<dbReference type="Pfam" id="PF08279">
    <property type="entry name" value="HTH_11"/>
    <property type="match status" value="1"/>
</dbReference>
<dbReference type="InterPro" id="IPR001034">
    <property type="entry name" value="DeoR_HTH"/>
</dbReference>
<keyword evidence="2" id="KW-0238">DNA-binding</keyword>